<evidence type="ECO:0000313" key="1">
    <source>
        <dbReference type="EMBL" id="DAE11227.1"/>
    </source>
</evidence>
<reference evidence="1" key="1">
    <citation type="journal article" date="2021" name="Proc. Natl. Acad. Sci. U.S.A.">
        <title>A Catalog of Tens of Thousands of Viruses from Human Metagenomes Reveals Hidden Associations with Chronic Diseases.</title>
        <authorList>
            <person name="Tisza M.J."/>
            <person name="Buck C.B."/>
        </authorList>
    </citation>
    <scope>NUCLEOTIDE SEQUENCE</scope>
    <source>
        <strain evidence="1">CtaMv1</strain>
    </source>
</reference>
<organism evidence="1">
    <name type="scientific">Myoviridae sp. ctaMv1</name>
    <dbReference type="NCBI Taxonomy" id="2825131"/>
    <lineage>
        <taxon>Viruses</taxon>
        <taxon>Duplodnaviria</taxon>
        <taxon>Heunggongvirae</taxon>
        <taxon>Uroviricota</taxon>
        <taxon>Caudoviricetes</taxon>
    </lineage>
</organism>
<name>A0A8S5PXI6_9CAUD</name>
<sequence>MNLSAEFEKWGRTLVIENTDSTQTAPFKGFIQPLRYKNKMYLYGVNTEIGYNSQGYYLYIGPPEHDLTVNEDALIIDGDIKYQIDRAEKIKLDEEVLYVWAVVRTVVEITE</sequence>
<accession>A0A8S5PXI6</accession>
<proteinExistence type="predicted"/>
<dbReference type="EMBL" id="BK015528">
    <property type="protein sequence ID" value="DAE11227.1"/>
    <property type="molecule type" value="Genomic_DNA"/>
</dbReference>
<protein>
    <submittedName>
        <fullName evidence="1">Uncharacterized protein</fullName>
    </submittedName>
</protein>